<keyword evidence="1" id="KW-0812">Transmembrane</keyword>
<keyword evidence="1" id="KW-0472">Membrane</keyword>
<gene>
    <name evidence="2" type="ORF">SMRZ_LOCUS9557</name>
</gene>
<name>A0A3P8A7N7_9TREM</name>
<feature type="transmembrane region" description="Helical" evidence="1">
    <location>
        <begin position="12"/>
        <end position="31"/>
    </location>
</feature>
<sequence length="34" mass="4177">MVFGSSLSHYSLFFMLMFLFMKYLMIISMNTKMW</sequence>
<dbReference type="EMBL" id="UZAI01004550">
    <property type="protein sequence ID" value="VDO86813.1"/>
    <property type="molecule type" value="Genomic_DNA"/>
</dbReference>
<keyword evidence="1" id="KW-1133">Transmembrane helix</keyword>
<evidence type="ECO:0000256" key="1">
    <source>
        <dbReference type="SAM" id="Phobius"/>
    </source>
</evidence>
<keyword evidence="3" id="KW-1185">Reference proteome</keyword>
<organism evidence="2 3">
    <name type="scientific">Schistosoma margrebowiei</name>
    <dbReference type="NCBI Taxonomy" id="48269"/>
    <lineage>
        <taxon>Eukaryota</taxon>
        <taxon>Metazoa</taxon>
        <taxon>Spiralia</taxon>
        <taxon>Lophotrochozoa</taxon>
        <taxon>Platyhelminthes</taxon>
        <taxon>Trematoda</taxon>
        <taxon>Digenea</taxon>
        <taxon>Strigeidida</taxon>
        <taxon>Schistosomatoidea</taxon>
        <taxon>Schistosomatidae</taxon>
        <taxon>Schistosoma</taxon>
    </lineage>
</organism>
<dbReference type="Proteomes" id="UP000277204">
    <property type="component" value="Unassembled WGS sequence"/>
</dbReference>
<evidence type="ECO:0000313" key="2">
    <source>
        <dbReference type="EMBL" id="VDO86813.1"/>
    </source>
</evidence>
<protein>
    <submittedName>
        <fullName evidence="2">Uncharacterized protein</fullName>
    </submittedName>
</protein>
<evidence type="ECO:0000313" key="3">
    <source>
        <dbReference type="Proteomes" id="UP000277204"/>
    </source>
</evidence>
<accession>A0A3P8A7N7</accession>
<proteinExistence type="predicted"/>
<reference evidence="2 3" key="1">
    <citation type="submission" date="2018-11" db="EMBL/GenBank/DDBJ databases">
        <authorList>
            <consortium name="Pathogen Informatics"/>
        </authorList>
    </citation>
    <scope>NUCLEOTIDE SEQUENCE [LARGE SCALE GENOMIC DNA]</scope>
    <source>
        <strain evidence="2 3">Zambia</strain>
    </source>
</reference>
<dbReference type="AlphaFoldDB" id="A0A3P8A7N7"/>